<keyword evidence="8" id="KW-1185">Reference proteome</keyword>
<reference evidence="8" key="1">
    <citation type="submission" date="2006-02" db="EMBL/GenBank/DDBJ databases">
        <title>Complete sequence of chromosome of Rhodoferax ferrireducens DSM 15236.</title>
        <authorList>
            <person name="Copeland A."/>
            <person name="Lucas S."/>
            <person name="Lapidus A."/>
            <person name="Barry K."/>
            <person name="Detter J.C."/>
            <person name="Glavina del Rio T."/>
            <person name="Hammon N."/>
            <person name="Israni S."/>
            <person name="Pitluck S."/>
            <person name="Brettin T."/>
            <person name="Bruce D."/>
            <person name="Han C."/>
            <person name="Tapia R."/>
            <person name="Gilna P."/>
            <person name="Kiss H."/>
            <person name="Schmutz J."/>
            <person name="Larimer F."/>
            <person name="Land M."/>
            <person name="Kyrpides N."/>
            <person name="Ivanova N."/>
            <person name="Richardson P."/>
        </authorList>
    </citation>
    <scope>NUCLEOTIDE SEQUENCE [LARGE SCALE GENOMIC DNA]</scope>
    <source>
        <strain evidence="8">ATCC BAA-621 / DSM 15236 / T118</strain>
    </source>
</reference>
<dbReference type="NCBIfam" id="TIGR01727">
    <property type="entry name" value="oligo_HPY"/>
    <property type="match status" value="1"/>
</dbReference>
<dbReference type="PANTHER" id="PTHR43776">
    <property type="entry name" value="TRANSPORT ATP-BINDING PROTEIN"/>
    <property type="match status" value="1"/>
</dbReference>
<dbReference type="Gene3D" id="3.40.50.300">
    <property type="entry name" value="P-loop containing nucleotide triphosphate hydrolases"/>
    <property type="match status" value="1"/>
</dbReference>
<dbReference type="EMBL" id="CP000267">
    <property type="protein sequence ID" value="ABD68725.1"/>
    <property type="molecule type" value="Genomic_DNA"/>
</dbReference>
<dbReference type="GO" id="GO:0055085">
    <property type="term" value="P:transmembrane transport"/>
    <property type="evidence" value="ECO:0007669"/>
    <property type="project" value="UniProtKB-ARBA"/>
</dbReference>
<evidence type="ECO:0000256" key="1">
    <source>
        <dbReference type="ARBA" id="ARBA00005417"/>
    </source>
</evidence>
<dbReference type="GO" id="GO:0016887">
    <property type="term" value="F:ATP hydrolysis activity"/>
    <property type="evidence" value="ECO:0007669"/>
    <property type="project" value="InterPro"/>
</dbReference>
<dbReference type="AlphaFoldDB" id="Q21ZS8"/>
<organism evidence="7 8">
    <name type="scientific">Albidiferax ferrireducens (strain ATCC BAA-621 / DSM 15236 / T118)</name>
    <name type="common">Rhodoferax ferrireducens</name>
    <dbReference type="NCBI Taxonomy" id="338969"/>
    <lineage>
        <taxon>Bacteria</taxon>
        <taxon>Pseudomonadati</taxon>
        <taxon>Pseudomonadota</taxon>
        <taxon>Betaproteobacteria</taxon>
        <taxon>Burkholderiales</taxon>
        <taxon>Comamonadaceae</taxon>
        <taxon>Rhodoferax</taxon>
    </lineage>
</organism>
<keyword evidence="3" id="KW-0472">Membrane</keyword>
<dbReference type="SUPFAM" id="SSF52540">
    <property type="entry name" value="P-loop containing nucleoside triphosphate hydrolases"/>
    <property type="match status" value="1"/>
</dbReference>
<dbReference type="HOGENOM" id="CLU_000604_1_23_4"/>
<gene>
    <name evidence="7" type="ordered locus">Rfer_0981</name>
</gene>
<dbReference type="STRING" id="338969.Rfer_0981"/>
<dbReference type="RefSeq" id="WP_011463295.1">
    <property type="nucleotide sequence ID" value="NC_007908.1"/>
</dbReference>
<keyword evidence="4" id="KW-0547">Nucleotide-binding</keyword>
<dbReference type="KEGG" id="rfr:Rfer_0981"/>
<evidence type="ECO:0000313" key="7">
    <source>
        <dbReference type="EMBL" id="ABD68725.1"/>
    </source>
</evidence>
<keyword evidence="2" id="KW-0813">Transport</keyword>
<dbReference type="Pfam" id="PF00005">
    <property type="entry name" value="ABC_tran"/>
    <property type="match status" value="1"/>
</dbReference>
<accession>Q21ZS8</accession>
<dbReference type="GO" id="GO:0005524">
    <property type="term" value="F:ATP binding"/>
    <property type="evidence" value="ECO:0007669"/>
    <property type="project" value="UniProtKB-KW"/>
</dbReference>
<dbReference type="InterPro" id="IPR027417">
    <property type="entry name" value="P-loop_NTPase"/>
</dbReference>
<dbReference type="Pfam" id="PF08352">
    <property type="entry name" value="oligo_HPY"/>
    <property type="match status" value="1"/>
</dbReference>
<dbReference type="InterPro" id="IPR003593">
    <property type="entry name" value="AAA+_ATPase"/>
</dbReference>
<dbReference type="GO" id="GO:0015833">
    <property type="term" value="P:peptide transport"/>
    <property type="evidence" value="ECO:0007669"/>
    <property type="project" value="InterPro"/>
</dbReference>
<dbReference type="PANTHER" id="PTHR43776:SF7">
    <property type="entry name" value="D,D-DIPEPTIDE TRANSPORT ATP-BINDING PROTEIN DDPF-RELATED"/>
    <property type="match status" value="1"/>
</dbReference>
<evidence type="ECO:0000256" key="5">
    <source>
        <dbReference type="ARBA" id="ARBA00022840"/>
    </source>
</evidence>
<keyword evidence="3" id="KW-1003">Cell membrane</keyword>
<dbReference type="InterPro" id="IPR003439">
    <property type="entry name" value="ABC_transporter-like_ATP-bd"/>
</dbReference>
<evidence type="ECO:0000256" key="4">
    <source>
        <dbReference type="ARBA" id="ARBA00022741"/>
    </source>
</evidence>
<dbReference type="Proteomes" id="UP000008332">
    <property type="component" value="Chromosome"/>
</dbReference>
<keyword evidence="5 7" id="KW-0067">ATP-binding</keyword>
<sequence>MSAAPDTDILIEARGLAKHFPVRSGVLGMGHKAVVRAVDGVDLSIRKGETLGLVGESGCGKSTTGRLLLRLIEPSAGSIVHEGVDLTTLDRRQMRERRRHMQIIFQDPFASLNPRMTVASIIGEAFAIHGVGTSSERQTRVAELLDLVGLPRSAAAKYSHEFSGGQRQRIGIARALALKPAFVVCDEAVSALDVSVQAQIINLMQDLQRELGLTYLFISHNLSVVRHISTRIAVMYLGRIVEIATADELFERPTHPYTRALLSAVPIAHPNDQRHRHMLGGDVPSALDIPAGCRFAPRCPVAQDRCRSEDPLLSPLPDGRRVACHYAA</sequence>
<dbReference type="eggNOG" id="COG4608">
    <property type="taxonomic scope" value="Bacteria"/>
</dbReference>
<dbReference type="InterPro" id="IPR017871">
    <property type="entry name" value="ABC_transporter-like_CS"/>
</dbReference>
<dbReference type="PROSITE" id="PS00211">
    <property type="entry name" value="ABC_TRANSPORTER_1"/>
    <property type="match status" value="1"/>
</dbReference>
<dbReference type="FunFam" id="3.40.50.300:FF:000016">
    <property type="entry name" value="Oligopeptide ABC transporter ATP-binding component"/>
    <property type="match status" value="1"/>
</dbReference>
<dbReference type="SMART" id="SM00382">
    <property type="entry name" value="AAA"/>
    <property type="match status" value="1"/>
</dbReference>
<proteinExistence type="inferred from homology"/>
<evidence type="ECO:0000256" key="2">
    <source>
        <dbReference type="ARBA" id="ARBA00022448"/>
    </source>
</evidence>
<comment type="similarity">
    <text evidence="1">Belongs to the ABC transporter superfamily.</text>
</comment>
<name>Q21ZS8_ALBFT</name>
<evidence type="ECO:0000256" key="3">
    <source>
        <dbReference type="ARBA" id="ARBA00022475"/>
    </source>
</evidence>
<feature type="domain" description="ABC transporter" evidence="6">
    <location>
        <begin position="11"/>
        <end position="262"/>
    </location>
</feature>
<protein>
    <submittedName>
        <fullName evidence="7">Oligopeptide/dipeptide ABC transporter, ATP-binding protein-like</fullName>
    </submittedName>
</protein>
<evidence type="ECO:0000259" key="6">
    <source>
        <dbReference type="PROSITE" id="PS50893"/>
    </source>
</evidence>
<dbReference type="InterPro" id="IPR013563">
    <property type="entry name" value="Oligopep_ABC_C"/>
</dbReference>
<evidence type="ECO:0000313" key="8">
    <source>
        <dbReference type="Proteomes" id="UP000008332"/>
    </source>
</evidence>
<dbReference type="PROSITE" id="PS50893">
    <property type="entry name" value="ABC_TRANSPORTER_2"/>
    <property type="match status" value="1"/>
</dbReference>
<dbReference type="CDD" id="cd03257">
    <property type="entry name" value="ABC_NikE_OppD_transporters"/>
    <property type="match status" value="1"/>
</dbReference>
<dbReference type="OrthoDB" id="9802772at2"/>
<dbReference type="InterPro" id="IPR050319">
    <property type="entry name" value="ABC_transp_ATP-bind"/>
</dbReference>